<keyword evidence="21" id="KW-1185">Reference proteome</keyword>
<feature type="transmembrane region" description="Helical" evidence="19">
    <location>
        <begin position="195"/>
        <end position="213"/>
    </location>
</feature>
<comment type="catalytic activity">
    <reaction evidence="11">
        <text>(5Z,8Z,11Z,14Z)-eicosatetraenoyl-CoA + 1-hexadecanoyl-sn-glycero-3-phosphocholine = 1-hexadecanoyl-2-(5Z,8Z,11Z,14Z-eicosatetraenoyl)-sn-glycero-3-phosphocholine + CoA</text>
        <dbReference type="Rhea" id="RHEA:35999"/>
        <dbReference type="ChEBI" id="CHEBI:57287"/>
        <dbReference type="ChEBI" id="CHEBI:57368"/>
        <dbReference type="ChEBI" id="CHEBI:72998"/>
        <dbReference type="ChEBI" id="CHEBI:73003"/>
    </reaction>
    <physiologicalReaction direction="left-to-right" evidence="11">
        <dbReference type="Rhea" id="RHEA:36000"/>
    </physiologicalReaction>
</comment>
<name>A0ABR0Y8J4_HUSHU</name>
<evidence type="ECO:0000256" key="14">
    <source>
        <dbReference type="ARBA" id="ARBA00041667"/>
    </source>
</evidence>
<evidence type="ECO:0000256" key="1">
    <source>
        <dbReference type="ARBA" id="ARBA00004477"/>
    </source>
</evidence>
<keyword evidence="6" id="KW-0256">Endoplasmic reticulum</keyword>
<gene>
    <name evidence="20" type="ORF">HHUSO_G33511</name>
</gene>
<evidence type="ECO:0000256" key="10">
    <source>
        <dbReference type="ARBA" id="ARBA00025707"/>
    </source>
</evidence>
<keyword evidence="4" id="KW-0808">Transferase</keyword>
<evidence type="ECO:0000256" key="16">
    <source>
        <dbReference type="ARBA" id="ARBA00049362"/>
    </source>
</evidence>
<evidence type="ECO:0000256" key="4">
    <source>
        <dbReference type="ARBA" id="ARBA00022679"/>
    </source>
</evidence>
<organism evidence="20 21">
    <name type="scientific">Huso huso</name>
    <name type="common">Beluga</name>
    <name type="synonym">Acipenser huso</name>
    <dbReference type="NCBI Taxonomy" id="61971"/>
    <lineage>
        <taxon>Eukaryota</taxon>
        <taxon>Metazoa</taxon>
        <taxon>Chordata</taxon>
        <taxon>Craniata</taxon>
        <taxon>Vertebrata</taxon>
        <taxon>Euteleostomi</taxon>
        <taxon>Actinopterygii</taxon>
        <taxon>Chondrostei</taxon>
        <taxon>Acipenseriformes</taxon>
        <taxon>Acipenseridae</taxon>
        <taxon>Huso</taxon>
    </lineage>
</organism>
<feature type="compositionally biased region" description="Basic and acidic residues" evidence="18">
    <location>
        <begin position="478"/>
        <end position="489"/>
    </location>
</feature>
<evidence type="ECO:0000256" key="2">
    <source>
        <dbReference type="ARBA" id="ARBA00005074"/>
    </source>
</evidence>
<evidence type="ECO:0000256" key="3">
    <source>
        <dbReference type="ARBA" id="ARBA00010323"/>
    </source>
</evidence>
<dbReference type="PANTHER" id="PTHR13906:SF16">
    <property type="entry name" value="LYSOPHOSPHOLIPID ACYLTRANSFERASE 7"/>
    <property type="match status" value="1"/>
</dbReference>
<evidence type="ECO:0000313" key="21">
    <source>
        <dbReference type="Proteomes" id="UP001369086"/>
    </source>
</evidence>
<comment type="similarity">
    <text evidence="3">Belongs to the membrane-bound acyltransferase family.</text>
</comment>
<evidence type="ECO:0000256" key="19">
    <source>
        <dbReference type="SAM" id="Phobius"/>
    </source>
</evidence>
<evidence type="ECO:0000256" key="6">
    <source>
        <dbReference type="ARBA" id="ARBA00022824"/>
    </source>
</evidence>
<evidence type="ECO:0000256" key="18">
    <source>
        <dbReference type="SAM" id="MobiDB-lite"/>
    </source>
</evidence>
<proteinExistence type="inferred from homology"/>
<evidence type="ECO:0000256" key="5">
    <source>
        <dbReference type="ARBA" id="ARBA00022692"/>
    </source>
</evidence>
<dbReference type="EMBL" id="JAHFZB010000043">
    <property type="protein sequence ID" value="KAK6468679.1"/>
    <property type="molecule type" value="Genomic_DNA"/>
</dbReference>
<protein>
    <recommendedName>
        <fullName evidence="14">Leukocyte receptor cluster member 4</fullName>
    </recommendedName>
    <alternativeName>
        <fullName evidence="17">Lysophospholipid acyltransferase 7</fullName>
    </alternativeName>
    <alternativeName>
        <fullName evidence="13">Membrane-bound O-acyltransferase domain-containing protein 7</fullName>
    </alternativeName>
</protein>
<dbReference type="Proteomes" id="UP001369086">
    <property type="component" value="Unassembled WGS sequence"/>
</dbReference>
<evidence type="ECO:0000256" key="11">
    <source>
        <dbReference type="ARBA" id="ARBA00035964"/>
    </source>
</evidence>
<feature type="compositionally biased region" description="Basic and acidic residues" evidence="18">
    <location>
        <begin position="446"/>
        <end position="460"/>
    </location>
</feature>
<comment type="caution">
    <text evidence="20">The sequence shown here is derived from an EMBL/GenBank/DDBJ whole genome shotgun (WGS) entry which is preliminary data.</text>
</comment>
<dbReference type="InterPro" id="IPR049941">
    <property type="entry name" value="LPLAT_7/PORCN-like"/>
</dbReference>
<feature type="transmembrane region" description="Helical" evidence="19">
    <location>
        <begin position="74"/>
        <end position="93"/>
    </location>
</feature>
<dbReference type="InterPro" id="IPR004299">
    <property type="entry name" value="MBOAT_fam"/>
</dbReference>
<keyword evidence="7 19" id="KW-1133">Transmembrane helix</keyword>
<dbReference type="PANTHER" id="PTHR13906">
    <property type="entry name" value="PORCUPINE"/>
    <property type="match status" value="1"/>
</dbReference>
<comment type="pathway">
    <text evidence="2">Lipid metabolism; phospholipid metabolism.</text>
</comment>
<keyword evidence="8 19" id="KW-0472">Membrane</keyword>
<keyword evidence="5 19" id="KW-0812">Transmembrane</keyword>
<evidence type="ECO:0000256" key="15">
    <source>
        <dbReference type="ARBA" id="ARBA00049211"/>
    </source>
</evidence>
<accession>A0ABR0Y8J4</accession>
<evidence type="ECO:0000256" key="8">
    <source>
        <dbReference type="ARBA" id="ARBA00023136"/>
    </source>
</evidence>
<evidence type="ECO:0000256" key="13">
    <source>
        <dbReference type="ARBA" id="ARBA00041626"/>
    </source>
</evidence>
<comment type="subcellular location">
    <subcellularLocation>
        <location evidence="1">Endoplasmic reticulum membrane</location>
        <topology evidence="1">Multi-pass membrane protein</topology>
    </subcellularLocation>
</comment>
<comment type="catalytic activity">
    <reaction evidence="16">
        <text>1-octadecanoyl-sn-glycero-3-phospho-(1D-myo-inositol) + (5Z,8Z,11Z,14Z)-eicosatetraenoyl-CoA = 1-octadecanoyl-2-(5Z,8Z,11Z,14Z-eicosatetraenoyl)-sn-glycero-3-phospho-(1D-myo-inositol) + CoA</text>
        <dbReference type="Rhea" id="RHEA:36835"/>
        <dbReference type="ChEBI" id="CHEBI:57287"/>
        <dbReference type="ChEBI" id="CHEBI:57368"/>
        <dbReference type="ChEBI" id="CHEBI:74243"/>
        <dbReference type="ChEBI" id="CHEBI:133606"/>
    </reaction>
    <physiologicalReaction direction="left-to-right" evidence="16">
        <dbReference type="Rhea" id="RHEA:36836"/>
    </physiologicalReaction>
</comment>
<evidence type="ECO:0000256" key="7">
    <source>
        <dbReference type="ARBA" id="ARBA00022989"/>
    </source>
</evidence>
<evidence type="ECO:0000256" key="17">
    <source>
        <dbReference type="ARBA" id="ARBA00093678"/>
    </source>
</evidence>
<comment type="catalytic activity">
    <reaction evidence="15">
        <text>a 1-acyl-sn-glycero-3-phospho-(1D-myo-inositol) + (5Z,8Z,11Z,14Z)-eicosatetraenoyl-CoA = a 1-acyl-2-(5Z,8Z,11Z,14Z-eicosatetraenoyl)-sn-glycero-3-phospho-(1D-myo-inositol) + CoA</text>
        <dbReference type="Rhea" id="RHEA:37015"/>
        <dbReference type="ChEBI" id="CHEBI:57287"/>
        <dbReference type="ChEBI" id="CHEBI:57368"/>
        <dbReference type="ChEBI" id="CHEBI:64771"/>
        <dbReference type="ChEBI" id="CHEBI:75243"/>
    </reaction>
    <physiologicalReaction direction="left-to-right" evidence="15">
        <dbReference type="Rhea" id="RHEA:37016"/>
    </physiologicalReaction>
</comment>
<feature type="transmembrane region" description="Helical" evidence="19">
    <location>
        <begin position="33"/>
        <end position="62"/>
    </location>
</feature>
<keyword evidence="9 20" id="KW-0012">Acyltransferase</keyword>
<evidence type="ECO:0000256" key="9">
    <source>
        <dbReference type="ARBA" id="ARBA00023315"/>
    </source>
</evidence>
<evidence type="ECO:0000256" key="12">
    <source>
        <dbReference type="ARBA" id="ARBA00036730"/>
    </source>
</evidence>
<feature type="transmembrane region" description="Helical" evidence="19">
    <location>
        <begin position="225"/>
        <end position="247"/>
    </location>
</feature>
<evidence type="ECO:0000313" key="20">
    <source>
        <dbReference type="EMBL" id="KAK6468679.1"/>
    </source>
</evidence>
<dbReference type="GO" id="GO:0016746">
    <property type="term" value="F:acyltransferase activity"/>
    <property type="evidence" value="ECO:0007669"/>
    <property type="project" value="UniProtKB-KW"/>
</dbReference>
<comment type="catalytic activity">
    <reaction evidence="12">
        <text>a 1-acyl-sn-glycero-3-phospho-(1D-myo-inositol) + an acyl-CoA = a 1,2-diacyl-sn-glycero-3-phospho-(1D-myo-inositol) + CoA</text>
        <dbReference type="Rhea" id="RHEA:33195"/>
        <dbReference type="ChEBI" id="CHEBI:57287"/>
        <dbReference type="ChEBI" id="CHEBI:57880"/>
        <dbReference type="ChEBI" id="CHEBI:58342"/>
        <dbReference type="ChEBI" id="CHEBI:64771"/>
    </reaction>
    <physiologicalReaction direction="left-to-right" evidence="12">
        <dbReference type="Rhea" id="RHEA:33196"/>
    </physiologicalReaction>
</comment>
<sequence length="489" mass="53695">MISSGNSAKELGFSEQLKVLTQVVAPPVKQGAALILGLALTVATCGIHTLHSLITVLGTWGIITYSWRFAPSLALSWSFLYLLFFRLVTWFGLPAPTPFTNAVQLLLTLKMVSLANEVQAFHLAKKQEVSSFSKSSVIGHISKVPSLYDVLCYSYCYIGIMTGPFYRYQTYEDWLCQRTPGSIPALTPCVQRLRWVPLYAALFLGVSVVFPLAHVRSEDFLQHHFLYRLFYMVPVFFVFRMRFYAAWCTAEASCIAAGLGAYPEGALSKPGGGPTVEYSPPPDSPVLYDFETVRNIDCYNTDFCVKVRHGMRYWNMSVQWWLHNYIYRNALPIIRHESCLDHVYQCVLARAPCRLLPVLPHNPAVPGCRDLHGARGAEPPLPCGAVLVRLGALVPEDAGLRLHVHGLRAAELGRHAALLGLRVLLHPGGGTAVHSAGAGAGQGKGRGAEGEERGGGEAGREGGGGEGEGRERRRRGRERGGGEEGEERM</sequence>
<reference evidence="20 21" key="1">
    <citation type="submission" date="2021-05" db="EMBL/GenBank/DDBJ databases">
        <authorList>
            <person name="Zahm M."/>
            <person name="Klopp C."/>
            <person name="Cabau C."/>
            <person name="Kuhl H."/>
            <person name="Suciu R."/>
            <person name="Ciorpac M."/>
            <person name="Holostenco D."/>
            <person name="Gessner J."/>
            <person name="Wuertz S."/>
            <person name="Hohne C."/>
            <person name="Stock M."/>
            <person name="Gislard M."/>
            <person name="Lluch J."/>
            <person name="Milhes M."/>
            <person name="Lampietro C."/>
            <person name="Lopez Roques C."/>
            <person name="Donnadieu C."/>
            <person name="Du K."/>
            <person name="Schartl M."/>
            <person name="Guiguen Y."/>
        </authorList>
    </citation>
    <scope>NUCLEOTIDE SEQUENCE [LARGE SCALE GENOMIC DNA]</scope>
    <source>
        <strain evidence="20">Hh-F2</strain>
        <tissue evidence="20">Blood</tissue>
    </source>
</reference>
<feature type="non-terminal residue" evidence="20">
    <location>
        <position position="489"/>
    </location>
</feature>
<feature type="region of interest" description="Disordered" evidence="18">
    <location>
        <begin position="433"/>
        <end position="489"/>
    </location>
</feature>
<dbReference type="Pfam" id="PF03062">
    <property type="entry name" value="MBOAT"/>
    <property type="match status" value="1"/>
</dbReference>
<comment type="pathway">
    <text evidence="10">Phospholipid metabolism.</text>
</comment>